<reference evidence="4" key="2">
    <citation type="journal article" date="2014" name="PLoS ONE">
        <title>Insights from the genome annotation of Elizabethkingia anophelis from the malaria vector Anopheles gambiae.</title>
        <authorList>
            <person name="Kukutla P."/>
            <person name="Lindberg B.G."/>
            <person name="Pei D."/>
            <person name="Rayl M."/>
            <person name="Yu W."/>
            <person name="Steritz M."/>
            <person name="Faye I."/>
            <person name="Xu J."/>
        </authorList>
    </citation>
    <scope>NUCLEOTIDE SEQUENCE</scope>
</reference>
<evidence type="ECO:0000259" key="3">
    <source>
        <dbReference type="Pfam" id="PF12508"/>
    </source>
</evidence>
<evidence type="ECO:0000313" key="4">
    <source>
        <dbReference type="EMBL" id="DAC76290.1"/>
    </source>
</evidence>
<name>A0A455ZHV1_9FLAO</name>
<reference evidence="4" key="5">
    <citation type="journal article" date="2017" name="Genome Announc.">
        <title>Complete Circularized Genome Sequences of Four Strains of Elizabethkingia anophelis, Including Two Novel Strains Isolated from Wild-Caught Anopheles sinensis.</title>
        <authorList>
            <person name="Pei D."/>
            <person name="Nicholson A.C."/>
            <person name="Jiang J."/>
            <person name="Chen H."/>
            <person name="Whitney A.M."/>
            <person name="Villarma A."/>
            <person name="Bell M."/>
            <person name="Humrighouse B."/>
            <person name="Rowe L.A."/>
            <person name="Sheth M."/>
            <person name="Batra D."/>
            <person name="Juieng P."/>
            <person name="Loparev V.N."/>
            <person name="McQuiston J.R."/>
            <person name="Lan Y."/>
            <person name="Ma Y."/>
            <person name="Xu J."/>
        </authorList>
    </citation>
    <scope>NUCLEOTIDE SEQUENCE</scope>
</reference>
<feature type="compositionally biased region" description="Basic and acidic residues" evidence="1">
    <location>
        <begin position="112"/>
        <end position="121"/>
    </location>
</feature>
<dbReference type="AlphaFoldDB" id="A0A455ZHV1"/>
<evidence type="ECO:0000256" key="2">
    <source>
        <dbReference type="SAM" id="Phobius"/>
    </source>
</evidence>
<dbReference type="Pfam" id="PF12508">
    <property type="entry name" value="Transposon_TraM"/>
    <property type="match status" value="1"/>
</dbReference>
<protein>
    <submittedName>
        <fullName evidence="4">Conjugative transposon protein TraM</fullName>
    </submittedName>
</protein>
<proteinExistence type="predicted"/>
<keyword evidence="2" id="KW-0812">Transmembrane</keyword>
<reference evidence="4" key="1">
    <citation type="journal article" date="2014" name="Genome Biol. Evol.">
        <title>Comparative genomic analysis of malaria mosquito vector-associated novel pathogen Elizabethkingia anophelis.</title>
        <authorList>
            <person name="Teo J."/>
            <person name="Tan S.Y."/>
            <person name="Liu Y."/>
            <person name="Tay M."/>
            <person name="Ding Y."/>
            <person name="Li Y."/>
            <person name="Kjelleberg S."/>
            <person name="Givskov M."/>
            <person name="Lin R.T."/>
            <person name="Yang L."/>
        </authorList>
    </citation>
    <scope>NUCLEOTIDE SEQUENCE</scope>
</reference>
<organism evidence="4">
    <name type="scientific">Elizabethkingia anophelis</name>
    <dbReference type="NCBI Taxonomy" id="1117645"/>
    <lineage>
        <taxon>Bacteria</taxon>
        <taxon>Pseudomonadati</taxon>
        <taxon>Bacteroidota</taxon>
        <taxon>Flavobacteriia</taxon>
        <taxon>Flavobacteriales</taxon>
        <taxon>Weeksellaceae</taxon>
        <taxon>Elizabethkingia</taxon>
    </lineage>
</organism>
<feature type="region of interest" description="Disordered" evidence="1">
    <location>
        <begin position="112"/>
        <end position="192"/>
    </location>
</feature>
<feature type="compositionally biased region" description="Low complexity" evidence="1">
    <location>
        <begin position="158"/>
        <end position="168"/>
    </location>
</feature>
<gene>
    <name evidence="4" type="primary">traM</name>
</gene>
<feature type="compositionally biased region" description="Polar residues" evidence="1">
    <location>
        <begin position="125"/>
        <end position="135"/>
    </location>
</feature>
<evidence type="ECO:0000256" key="1">
    <source>
        <dbReference type="SAM" id="MobiDB-lite"/>
    </source>
</evidence>
<dbReference type="EMBL" id="BK010621">
    <property type="protein sequence ID" value="DAC76290.1"/>
    <property type="molecule type" value="Genomic_DNA"/>
</dbReference>
<dbReference type="RefSeq" id="WP_311316722.1">
    <property type="nucleotide sequence ID" value="NZ_JBJDJO010000005.1"/>
</dbReference>
<dbReference type="InterPro" id="IPR055407">
    <property type="entry name" value="TraM_C"/>
</dbReference>
<reference evidence="4" key="4">
    <citation type="journal article" date="2016" name="Sci. Rep.">
        <title>Genomic epidemiology and global diversity of the emerging bacterial pathogen Elizabethkingia anophelis.</title>
        <authorList>
            <person name="Breurec S."/>
            <person name="Criscuolo A."/>
            <person name="Diancourt L."/>
            <person name="Rendueles O."/>
            <person name="Vandenbogaert M."/>
            <person name="Passet V."/>
            <person name="Caro V."/>
            <person name="Rocha E.P."/>
            <person name="Touchon M."/>
            <person name="Brisse S."/>
        </authorList>
    </citation>
    <scope>NUCLEOTIDE SEQUENCE</scope>
</reference>
<keyword evidence="2" id="KW-1133">Transmembrane helix</keyword>
<keyword evidence="2" id="KW-0472">Membrane</keyword>
<feature type="transmembrane region" description="Helical" evidence="2">
    <location>
        <begin position="12"/>
        <end position="30"/>
    </location>
</feature>
<feature type="domain" description="Conjugative transposon TraM C-terminal" evidence="3">
    <location>
        <begin position="262"/>
        <end position="406"/>
    </location>
</feature>
<accession>A0A455ZHV1</accession>
<sequence>MDIKKLNFKQPKYIIPLIALPFIIFFGWQASQFMKTGKKDEKPKEELSLSLGDAQDSIMSKNDAYDSFFTKKDDRTMLDGLDKENDSLNQYSDNLGYKEKRYIDSLKAVRSQEMRRNENEMNRSYYKSHNNGSRTSADDRDYQRSVELIRTLNGGGSSTSNNNNNNNNVKLSASSQYGNSNQNIRKEDNDDPVKTLRKQMLMMDSLEKARNPEYQSKLAAEERLKKNKEKLDAFLNSTLTVSKSGVNSSFNSVFKEKENNFVKAVLDESINGYLGSRIRFRLLEDIYVGKHKVSKGALIYGQISGFTLQRVNLNVVSILNNGKILPINLSVYDTDGIQGMYVPQSEFREMMRQMGTNSVQGTQMDMSSQNFFTSIASSLFRSASQSISNLIRKNKAKLKYNSYIYLINDKELKKNENTY</sequence>
<reference evidence="4" key="6">
    <citation type="journal article" date="2017" name="Nat. Commun.">
        <title>Evolutionary dynamics and genomic features of the Elizabethkingia anophelis 2015 to 2016 Wisconsin outbreak strain.</title>
        <authorList>
            <person name="Perrin A."/>
            <person name="Larsonneur E."/>
            <person name="Nicholson A.C."/>
            <person name="Edwards D.J."/>
            <person name="Gundlach K.M."/>
            <person name="Whitney A.M."/>
            <person name="Gulvik C.A."/>
            <person name="Bell M.E."/>
            <person name="Rendueles O."/>
            <person name="Cury J."/>
            <person name="Hugon P."/>
            <person name="Clermont D."/>
            <person name="Enouf V."/>
            <person name="Loparev V."/>
            <person name="Juieng P."/>
            <person name="Monson T."/>
            <person name="Warshauer D."/>
            <person name="Elbadawi L.I."/>
            <person name="Walters M.S."/>
            <person name="Crist M.B."/>
            <person name="Noble-Wang J."/>
            <person name="Borlaug G."/>
            <person name="Rocha E.P.C."/>
            <person name="Criscuolo A."/>
            <person name="Touchon M."/>
            <person name="Davis J.P."/>
            <person name="Holt K.E."/>
            <person name="McQuiston J.R."/>
            <person name="Brisse S."/>
        </authorList>
    </citation>
    <scope>NUCLEOTIDE SEQUENCE</scope>
</reference>
<reference evidence="4" key="7">
    <citation type="journal article" date="2017" name="Sci. Rep.">
        <title>Genomic features, phylogenetic relationships, and comparative genomics of Elizabethkingia anophelis strain EM361-97 isolated in Taiwan.</title>
        <authorList>
            <person name="Lin J.N."/>
            <person name="Lai C.H."/>
            <person name="Yang C.H."/>
            <person name="Huang Y.H."/>
            <person name="Lin H.H."/>
        </authorList>
    </citation>
    <scope>NUCLEOTIDE SEQUENCE</scope>
</reference>
<reference evidence="4" key="3">
    <citation type="journal article" date="2016" name="Genome Announc.">
        <title>Complete Genome Sequences of Four Strains from the 2015-2016 Elizabethkingia anophelis Outbreak.</title>
        <authorList>
            <person name="Nicholson A.C."/>
            <person name="Whitney A.M."/>
            <person name="Emery B.D."/>
            <person name="Bell M.E."/>
            <person name="Gartin J.T."/>
            <person name="Humrighouse B.W."/>
            <person name="Loparev V.N."/>
            <person name="Batra D."/>
            <person name="Sheth M."/>
            <person name="Rowe L.A."/>
            <person name="Juieng P."/>
            <person name="Knipe K."/>
            <person name="Gulvik C."/>
            <person name="McQuiston J.R."/>
        </authorList>
    </citation>
    <scope>NUCLEOTIDE SEQUENCE</scope>
</reference>
<feature type="compositionally biased region" description="Polar residues" evidence="1">
    <location>
        <begin position="169"/>
        <end position="183"/>
    </location>
</feature>
<reference evidence="4" key="8">
    <citation type="journal article" date="2018" name="J. ISSAAS">
        <title>In Silico Identification of Three Types of Integrative and Conjugative Elements (ICEs) in Elizabethkingia anophelis Strains Isolated from Around the World.</title>
        <authorList>
            <person name="Xu J."/>
            <person name="Pei D."/>
            <person name="Nicholson A."/>
            <person name="Lan Y."/>
            <person name="Xia Q."/>
        </authorList>
    </citation>
    <scope>NUCLEOTIDE SEQUENCE</scope>
</reference>